<reference evidence="10 11" key="1">
    <citation type="submission" date="2020-04" db="EMBL/GenBank/DDBJ databases">
        <authorList>
            <person name="Alioto T."/>
            <person name="Alioto T."/>
            <person name="Gomez Garrido J."/>
        </authorList>
    </citation>
    <scope>NUCLEOTIDE SEQUENCE [LARGE SCALE GENOMIC DNA]</scope>
</reference>
<feature type="transmembrane region" description="Helical" evidence="6">
    <location>
        <begin position="532"/>
        <end position="553"/>
    </location>
</feature>
<evidence type="ECO:0000256" key="1">
    <source>
        <dbReference type="ARBA" id="ARBA00004141"/>
    </source>
</evidence>
<feature type="transmembrane region" description="Helical" evidence="6">
    <location>
        <begin position="565"/>
        <end position="586"/>
    </location>
</feature>
<dbReference type="InterPro" id="IPR057244">
    <property type="entry name" value="GAIN_B"/>
</dbReference>
<dbReference type="Pfam" id="PF00002">
    <property type="entry name" value="7tm_2"/>
    <property type="match status" value="1"/>
</dbReference>
<dbReference type="Gene3D" id="2.60.220.50">
    <property type="match status" value="1"/>
</dbReference>
<keyword evidence="2 6" id="KW-0812">Transmembrane</keyword>
<evidence type="ECO:0000313" key="10">
    <source>
        <dbReference type="EMBL" id="CAB3371490.1"/>
    </source>
</evidence>
<evidence type="ECO:0000259" key="8">
    <source>
        <dbReference type="PROSITE" id="PS50221"/>
    </source>
</evidence>
<keyword evidence="7" id="KW-0732">Signal</keyword>
<dbReference type="PRINTS" id="PR00249">
    <property type="entry name" value="GPCRSECRETIN"/>
</dbReference>
<keyword evidence="3 6" id="KW-1133">Transmembrane helix</keyword>
<dbReference type="InterPro" id="IPR000832">
    <property type="entry name" value="GPCR_2_secretin-like"/>
</dbReference>
<evidence type="ECO:0000256" key="7">
    <source>
        <dbReference type="SAM" id="SignalP"/>
    </source>
</evidence>
<feature type="domain" description="G-protein coupled receptors family 2 profile 2" evidence="9">
    <location>
        <begin position="529"/>
        <end position="777"/>
    </location>
</feature>
<evidence type="ECO:0000256" key="3">
    <source>
        <dbReference type="ARBA" id="ARBA00022989"/>
    </source>
</evidence>
<feature type="chain" id="PRO_5035891639" description="GPS domain-containing protein" evidence="7">
    <location>
        <begin position="19"/>
        <end position="829"/>
    </location>
</feature>
<dbReference type="Pfam" id="PF01825">
    <property type="entry name" value="GPS"/>
    <property type="match status" value="1"/>
</dbReference>
<dbReference type="GO" id="GO:0005886">
    <property type="term" value="C:plasma membrane"/>
    <property type="evidence" value="ECO:0007669"/>
    <property type="project" value="TreeGrafter"/>
</dbReference>
<protein>
    <recommendedName>
        <fullName evidence="12">GPS domain-containing protein</fullName>
    </recommendedName>
</protein>
<dbReference type="OrthoDB" id="10037534at2759"/>
<dbReference type="GO" id="GO:0004930">
    <property type="term" value="F:G protein-coupled receptor activity"/>
    <property type="evidence" value="ECO:0007669"/>
    <property type="project" value="InterPro"/>
</dbReference>
<dbReference type="InterPro" id="IPR017981">
    <property type="entry name" value="GPCR_2-like_7TM"/>
</dbReference>
<feature type="transmembrane region" description="Helical" evidence="6">
    <location>
        <begin position="676"/>
        <end position="700"/>
    </location>
</feature>
<evidence type="ECO:0008006" key="12">
    <source>
        <dbReference type="Google" id="ProtNLM"/>
    </source>
</evidence>
<keyword evidence="4 6" id="KW-0472">Membrane</keyword>
<dbReference type="InterPro" id="IPR000203">
    <property type="entry name" value="GPS"/>
</dbReference>
<organism evidence="10 11">
    <name type="scientific">Cloeon dipterum</name>
    <dbReference type="NCBI Taxonomy" id="197152"/>
    <lineage>
        <taxon>Eukaryota</taxon>
        <taxon>Metazoa</taxon>
        <taxon>Ecdysozoa</taxon>
        <taxon>Arthropoda</taxon>
        <taxon>Hexapoda</taxon>
        <taxon>Insecta</taxon>
        <taxon>Pterygota</taxon>
        <taxon>Palaeoptera</taxon>
        <taxon>Ephemeroptera</taxon>
        <taxon>Pisciforma</taxon>
        <taxon>Baetidae</taxon>
        <taxon>Cloeon</taxon>
    </lineage>
</organism>
<feature type="transmembrane region" description="Helical" evidence="6">
    <location>
        <begin position="642"/>
        <end position="664"/>
    </location>
</feature>
<evidence type="ECO:0000313" key="11">
    <source>
        <dbReference type="Proteomes" id="UP000494165"/>
    </source>
</evidence>
<dbReference type="SUPFAM" id="SSF81321">
    <property type="entry name" value="Family A G protein-coupled receptor-like"/>
    <property type="match status" value="1"/>
</dbReference>
<gene>
    <name evidence="10" type="ORF">CLODIP_2_CD13591</name>
</gene>
<feature type="transmembrane region" description="Helical" evidence="6">
    <location>
        <begin position="727"/>
        <end position="747"/>
    </location>
</feature>
<feature type="domain" description="GAIN-B" evidence="8">
    <location>
        <begin position="359"/>
        <end position="516"/>
    </location>
</feature>
<dbReference type="PANTHER" id="PTHR12011:SF347">
    <property type="entry name" value="FI21270P1-RELATED"/>
    <property type="match status" value="1"/>
</dbReference>
<dbReference type="EMBL" id="CADEPI010000062">
    <property type="protein sequence ID" value="CAB3371490.1"/>
    <property type="molecule type" value="Genomic_DNA"/>
</dbReference>
<proteinExistence type="predicted"/>
<comment type="subcellular location">
    <subcellularLocation>
        <location evidence="1">Membrane</location>
        <topology evidence="1">Multi-pass membrane protein</topology>
    </subcellularLocation>
</comment>
<dbReference type="Proteomes" id="UP000494165">
    <property type="component" value="Unassembled WGS sequence"/>
</dbReference>
<sequence>MVANSALVVLALVSVSYGQAPMGNGTDETIHLTLMESHSSNVLASLNVTIENFSLTRTVYSDTHLRCFSIISEGGKMNRVVFSRSGIRDTRTGRTFLYALHIQDEGQIQCEYKPWGLLLQASNEIFVRFGHNQVSVVKLEPSVDISTLQMALMSSTVRRKAADPNVYHIESEYVTQNPFADRLNIQELNQKLVRNLGPKVRVEYVRSTKYCPPIDEFGIPPTITTNSTYVSADNKVLHCIGDYYTGAYWDEKELAALGYNRGALTTVEALKIFSRKLTDLKHPQKLAVIANQYENFVTDGSGLLKQAKAQNISNELLINLDAALISAKLVNGSEEENRKHFSARVEDLNQTKSVGVIVMERSVDKNETPMLLPILKDSDNNMVMDPSVSAGVRLPESLLERENVSKRLVVTVFRETATLFNEHTSTTSVVNVNLGGVHHKDLQNPVIIWFRRNASAPLGVCVFWDFSLRNGAGNWSTEGCSLNTTHQLPSSKYVIDECHCWHMTHFGEIIWNSDESFISSEYAKMEMELEQISVIGCIVSLVALSGVFISAAVSPKWLRGVGQKILLQMAISFALLLSIFLVATFVSQQQLGEVGCFFVGFFLHYAILSNFFWMLVAGYLQYNRLVKVLYSRTPKLLLKASVIGWGIPVIPGAITLISQSFWVYSQPPLYLPTGLAFYLTTFAPLVVILVLNLCIFAAIVKNMYIMSENEPRKHANYCLSVTRFKQIAFLFALFGLSWIFAVCQVAFKPWRIIFAYLFCLTITFQGLFYFIFFVPLHDLVHGSWRTLLCGGRMLFKMEFGSEHSTGTTFTTASRGTRASRISRVSYLPQ</sequence>
<dbReference type="AlphaFoldDB" id="A0A8S1CJ43"/>
<dbReference type="PROSITE" id="PS50261">
    <property type="entry name" value="G_PROTEIN_RECEP_F2_4"/>
    <property type="match status" value="1"/>
</dbReference>
<dbReference type="PROSITE" id="PS50221">
    <property type="entry name" value="GAIN_B"/>
    <property type="match status" value="1"/>
</dbReference>
<evidence type="ECO:0000256" key="5">
    <source>
        <dbReference type="ARBA" id="ARBA00023157"/>
    </source>
</evidence>
<evidence type="ECO:0000256" key="2">
    <source>
        <dbReference type="ARBA" id="ARBA00022692"/>
    </source>
</evidence>
<evidence type="ECO:0000256" key="4">
    <source>
        <dbReference type="ARBA" id="ARBA00023136"/>
    </source>
</evidence>
<evidence type="ECO:0000256" key="6">
    <source>
        <dbReference type="SAM" id="Phobius"/>
    </source>
</evidence>
<dbReference type="CDD" id="cd15040">
    <property type="entry name" value="7tmB2_Adhesion"/>
    <property type="match status" value="1"/>
</dbReference>
<name>A0A8S1CJ43_9INSE</name>
<dbReference type="GO" id="GO:0007166">
    <property type="term" value="P:cell surface receptor signaling pathway"/>
    <property type="evidence" value="ECO:0007669"/>
    <property type="project" value="InterPro"/>
</dbReference>
<comment type="caution">
    <text evidence="10">The sequence shown here is derived from an EMBL/GenBank/DDBJ whole genome shotgun (WGS) entry which is preliminary data.</text>
</comment>
<dbReference type="InterPro" id="IPR046338">
    <property type="entry name" value="GAIN_dom_sf"/>
</dbReference>
<dbReference type="Gene3D" id="1.20.1070.10">
    <property type="entry name" value="Rhodopsin 7-helix transmembrane proteins"/>
    <property type="match status" value="1"/>
</dbReference>
<feature type="signal peptide" evidence="7">
    <location>
        <begin position="1"/>
        <end position="18"/>
    </location>
</feature>
<accession>A0A8S1CJ43</accession>
<dbReference type="PANTHER" id="PTHR12011">
    <property type="entry name" value="ADHESION G-PROTEIN COUPLED RECEPTOR"/>
    <property type="match status" value="1"/>
</dbReference>
<keyword evidence="5" id="KW-1015">Disulfide bond</keyword>
<keyword evidence="11" id="KW-1185">Reference proteome</keyword>
<feature type="transmembrane region" description="Helical" evidence="6">
    <location>
        <begin position="598"/>
        <end position="622"/>
    </location>
</feature>
<evidence type="ECO:0000259" key="9">
    <source>
        <dbReference type="PROSITE" id="PS50261"/>
    </source>
</evidence>
<feature type="transmembrane region" description="Helical" evidence="6">
    <location>
        <begin position="753"/>
        <end position="776"/>
    </location>
</feature>